<sequence>MLCSSHDLSCYSCAVMFLVFLVVCMVLLAAQGRLQGRLRVAAQDVDPAAGPSPPGGNSGHEGALKNEVQPREPSHRQPIPAASTHTRRPHKIHTTNLHRKTSATVLPHSSAPERSTQSSARPDLSASSGDIARRMTTVVTAEAGKGGPTTSPPPSAASPRFSGSGKPETGPGYSAEARSTSSTEGSRGTTGDSVVRLHPLPIDTPARDDEDDSDYDDGERLGNGDKDRRR</sequence>
<keyword evidence="2" id="KW-1133">Transmembrane helix</keyword>
<dbReference type="AlphaFoldDB" id="A0A9D4T5Y4"/>
<reference evidence="3" key="1">
    <citation type="journal article" date="2020" name="Cell">
        <title>Large-Scale Comparative Analyses of Tick Genomes Elucidate Their Genetic Diversity and Vector Capacities.</title>
        <authorList>
            <consortium name="Tick Genome and Microbiome Consortium (TIGMIC)"/>
            <person name="Jia N."/>
            <person name="Wang J."/>
            <person name="Shi W."/>
            <person name="Du L."/>
            <person name="Sun Y."/>
            <person name="Zhan W."/>
            <person name="Jiang J.F."/>
            <person name="Wang Q."/>
            <person name="Zhang B."/>
            <person name="Ji P."/>
            <person name="Bell-Sakyi L."/>
            <person name="Cui X.M."/>
            <person name="Yuan T.T."/>
            <person name="Jiang B.G."/>
            <person name="Yang W.F."/>
            <person name="Lam T.T."/>
            <person name="Chang Q.C."/>
            <person name="Ding S.J."/>
            <person name="Wang X.J."/>
            <person name="Zhu J.G."/>
            <person name="Ruan X.D."/>
            <person name="Zhao L."/>
            <person name="Wei J.T."/>
            <person name="Ye R.Z."/>
            <person name="Que T.C."/>
            <person name="Du C.H."/>
            <person name="Zhou Y.H."/>
            <person name="Cheng J.X."/>
            <person name="Dai P.F."/>
            <person name="Guo W.B."/>
            <person name="Han X.H."/>
            <person name="Huang E.J."/>
            <person name="Li L.F."/>
            <person name="Wei W."/>
            <person name="Gao Y.C."/>
            <person name="Liu J.Z."/>
            <person name="Shao H.Z."/>
            <person name="Wang X."/>
            <person name="Wang C.C."/>
            <person name="Yang T.C."/>
            <person name="Huo Q.B."/>
            <person name="Li W."/>
            <person name="Chen H.Y."/>
            <person name="Chen S.E."/>
            <person name="Zhou L.G."/>
            <person name="Ni X.B."/>
            <person name="Tian J.H."/>
            <person name="Sheng Y."/>
            <person name="Liu T."/>
            <person name="Pan Y.S."/>
            <person name="Xia L.Y."/>
            <person name="Li J."/>
            <person name="Zhao F."/>
            <person name="Cao W.C."/>
        </authorList>
    </citation>
    <scope>NUCLEOTIDE SEQUENCE</scope>
    <source>
        <strain evidence="3">Rsan-2018</strain>
    </source>
</reference>
<dbReference type="EMBL" id="JABSTV010001246">
    <property type="protein sequence ID" value="KAH7976121.1"/>
    <property type="molecule type" value="Genomic_DNA"/>
</dbReference>
<feature type="compositionally biased region" description="Low complexity" evidence="1">
    <location>
        <begin position="174"/>
        <end position="190"/>
    </location>
</feature>
<feature type="compositionally biased region" description="Basic residues" evidence="1">
    <location>
        <begin position="85"/>
        <end position="101"/>
    </location>
</feature>
<evidence type="ECO:0000256" key="1">
    <source>
        <dbReference type="SAM" id="MobiDB-lite"/>
    </source>
</evidence>
<reference evidence="3" key="2">
    <citation type="submission" date="2021-09" db="EMBL/GenBank/DDBJ databases">
        <authorList>
            <person name="Jia N."/>
            <person name="Wang J."/>
            <person name="Shi W."/>
            <person name="Du L."/>
            <person name="Sun Y."/>
            <person name="Zhan W."/>
            <person name="Jiang J."/>
            <person name="Wang Q."/>
            <person name="Zhang B."/>
            <person name="Ji P."/>
            <person name="Sakyi L.B."/>
            <person name="Cui X."/>
            <person name="Yuan T."/>
            <person name="Jiang B."/>
            <person name="Yang W."/>
            <person name="Lam T.T.-Y."/>
            <person name="Chang Q."/>
            <person name="Ding S."/>
            <person name="Wang X."/>
            <person name="Zhu J."/>
            <person name="Ruan X."/>
            <person name="Zhao L."/>
            <person name="Wei J."/>
            <person name="Que T."/>
            <person name="Du C."/>
            <person name="Cheng J."/>
            <person name="Dai P."/>
            <person name="Han X."/>
            <person name="Huang E."/>
            <person name="Gao Y."/>
            <person name="Liu J."/>
            <person name="Shao H."/>
            <person name="Ye R."/>
            <person name="Li L."/>
            <person name="Wei W."/>
            <person name="Wang X."/>
            <person name="Wang C."/>
            <person name="Huo Q."/>
            <person name="Li W."/>
            <person name="Guo W."/>
            <person name="Chen H."/>
            <person name="Chen S."/>
            <person name="Zhou L."/>
            <person name="Zhou L."/>
            <person name="Ni X."/>
            <person name="Tian J."/>
            <person name="Zhou Y."/>
            <person name="Sheng Y."/>
            <person name="Liu T."/>
            <person name="Pan Y."/>
            <person name="Xia L."/>
            <person name="Li J."/>
            <person name="Zhao F."/>
            <person name="Cao W."/>
        </authorList>
    </citation>
    <scope>NUCLEOTIDE SEQUENCE</scope>
    <source>
        <strain evidence="3">Rsan-2018</strain>
        <tissue evidence="3">Larvae</tissue>
    </source>
</reference>
<protein>
    <submittedName>
        <fullName evidence="3">Uncharacterized protein</fullName>
    </submittedName>
</protein>
<feature type="compositionally biased region" description="Acidic residues" evidence="1">
    <location>
        <begin position="208"/>
        <end position="217"/>
    </location>
</feature>
<organism evidence="3 4">
    <name type="scientific">Rhipicephalus sanguineus</name>
    <name type="common">Brown dog tick</name>
    <name type="synonym">Ixodes sanguineus</name>
    <dbReference type="NCBI Taxonomy" id="34632"/>
    <lineage>
        <taxon>Eukaryota</taxon>
        <taxon>Metazoa</taxon>
        <taxon>Ecdysozoa</taxon>
        <taxon>Arthropoda</taxon>
        <taxon>Chelicerata</taxon>
        <taxon>Arachnida</taxon>
        <taxon>Acari</taxon>
        <taxon>Parasitiformes</taxon>
        <taxon>Ixodida</taxon>
        <taxon>Ixodoidea</taxon>
        <taxon>Ixodidae</taxon>
        <taxon>Rhipicephalinae</taxon>
        <taxon>Rhipicephalus</taxon>
        <taxon>Rhipicephalus</taxon>
    </lineage>
</organism>
<keyword evidence="2" id="KW-0812">Transmembrane</keyword>
<gene>
    <name evidence="3" type="ORF">HPB52_008680</name>
</gene>
<proteinExistence type="predicted"/>
<feature type="compositionally biased region" description="Polar residues" evidence="1">
    <location>
        <begin position="112"/>
        <end position="128"/>
    </location>
</feature>
<evidence type="ECO:0000256" key="2">
    <source>
        <dbReference type="SAM" id="Phobius"/>
    </source>
</evidence>
<dbReference type="Proteomes" id="UP000821837">
    <property type="component" value="Chromosome 10"/>
</dbReference>
<comment type="caution">
    <text evidence="3">The sequence shown here is derived from an EMBL/GenBank/DDBJ whole genome shotgun (WGS) entry which is preliminary data.</text>
</comment>
<name>A0A9D4T5Y4_RHISA</name>
<evidence type="ECO:0000313" key="4">
    <source>
        <dbReference type="Proteomes" id="UP000821837"/>
    </source>
</evidence>
<evidence type="ECO:0000313" key="3">
    <source>
        <dbReference type="EMBL" id="KAH7976121.1"/>
    </source>
</evidence>
<feature type="transmembrane region" description="Helical" evidence="2">
    <location>
        <begin position="6"/>
        <end position="30"/>
    </location>
</feature>
<keyword evidence="4" id="KW-1185">Reference proteome</keyword>
<feature type="compositionally biased region" description="Basic and acidic residues" evidence="1">
    <location>
        <begin position="218"/>
        <end position="230"/>
    </location>
</feature>
<accession>A0A9D4T5Y4</accession>
<feature type="region of interest" description="Disordered" evidence="1">
    <location>
        <begin position="45"/>
        <end position="230"/>
    </location>
</feature>
<keyword evidence="2" id="KW-0472">Membrane</keyword>
<feature type="compositionally biased region" description="Basic and acidic residues" evidence="1">
    <location>
        <begin position="62"/>
        <end position="75"/>
    </location>
</feature>